<dbReference type="Gene3D" id="3.20.20.70">
    <property type="entry name" value="Aldolase class I"/>
    <property type="match status" value="1"/>
</dbReference>
<reference evidence="7 8" key="1">
    <citation type="journal article" date="2009" name="PLoS ONE">
        <title>The complete genome of Teredinibacter turnerae T7901: an intracellular endosymbiont of marine wood-boring bivalves (shipworms).</title>
        <authorList>
            <person name="Yang J.C."/>
            <person name="Madupu R."/>
            <person name="Durkin A.S."/>
            <person name="Ekborg N.A."/>
            <person name="Pedamallu C.S."/>
            <person name="Hostetler J.B."/>
            <person name="Radune D."/>
            <person name="Toms B.S."/>
            <person name="Henrissat B."/>
            <person name="Coutinho P.M."/>
            <person name="Schwarz S."/>
            <person name="Field L."/>
            <person name="Trindade-Silva A.E."/>
            <person name="Soares C.A.G."/>
            <person name="Elshahawi S."/>
            <person name="Hanora A."/>
            <person name="Schmidt E.W."/>
            <person name="Haygood M.G."/>
            <person name="Posfai J."/>
            <person name="Benner J."/>
            <person name="Madinger C."/>
            <person name="Nove J."/>
            <person name="Anton B."/>
            <person name="Chaudhary K."/>
            <person name="Foster J."/>
            <person name="Holman A."/>
            <person name="Kumar S."/>
            <person name="Lessard P.A."/>
            <person name="Luyten Y.A."/>
            <person name="Slatko B."/>
            <person name="Wood N."/>
            <person name="Wu B."/>
            <person name="Teplitski M."/>
            <person name="Mougous J.D."/>
            <person name="Ward N."/>
            <person name="Eisen J.A."/>
            <person name="Badger J.H."/>
            <person name="Distel D.L."/>
        </authorList>
    </citation>
    <scope>NUCLEOTIDE SEQUENCE [LARGE SCALE GENOMIC DNA]</scope>
    <source>
        <strain evidence="8">ATCC 39867 / T7901</strain>
    </source>
</reference>
<dbReference type="RefSeq" id="WP_015817191.1">
    <property type="nucleotide sequence ID" value="NC_012997.1"/>
</dbReference>
<keyword evidence="4" id="KW-0408">Iron</keyword>
<evidence type="ECO:0000313" key="8">
    <source>
        <dbReference type="Proteomes" id="UP000009080"/>
    </source>
</evidence>
<keyword evidence="8" id="KW-1185">Reference proteome</keyword>
<accession>C5BM09</accession>
<dbReference type="InterPro" id="IPR007197">
    <property type="entry name" value="rSAM"/>
</dbReference>
<dbReference type="GO" id="GO:0005829">
    <property type="term" value="C:cytosol"/>
    <property type="evidence" value="ECO:0007669"/>
    <property type="project" value="TreeGrafter"/>
</dbReference>
<evidence type="ECO:0000256" key="3">
    <source>
        <dbReference type="ARBA" id="ARBA00022723"/>
    </source>
</evidence>
<dbReference type="PANTHER" id="PTHR43409:SF7">
    <property type="entry name" value="BLL1977 PROTEIN"/>
    <property type="match status" value="1"/>
</dbReference>
<dbReference type="PANTHER" id="PTHR43409">
    <property type="entry name" value="ANAEROBIC MAGNESIUM-PROTOPORPHYRIN IX MONOMETHYL ESTER CYCLASE-RELATED"/>
    <property type="match status" value="1"/>
</dbReference>
<name>C5BM09_TERTT</name>
<dbReference type="Gene3D" id="3.40.50.280">
    <property type="entry name" value="Cobalamin-binding domain"/>
    <property type="match status" value="1"/>
</dbReference>
<keyword evidence="5" id="KW-0411">Iron-sulfur</keyword>
<evidence type="ECO:0000256" key="2">
    <source>
        <dbReference type="ARBA" id="ARBA00022691"/>
    </source>
</evidence>
<dbReference type="HOGENOM" id="CLU_527524_0_0_6"/>
<dbReference type="SUPFAM" id="SSF102114">
    <property type="entry name" value="Radical SAM enzymes"/>
    <property type="match status" value="1"/>
</dbReference>
<evidence type="ECO:0000259" key="6">
    <source>
        <dbReference type="SMART" id="SM00729"/>
    </source>
</evidence>
<dbReference type="InterPro" id="IPR058240">
    <property type="entry name" value="rSAM_sf"/>
</dbReference>
<feature type="domain" description="Elp3/MiaA/NifB-like radical SAM core" evidence="6">
    <location>
        <begin position="192"/>
        <end position="423"/>
    </location>
</feature>
<keyword evidence="3" id="KW-0479">Metal-binding</keyword>
<dbReference type="SFLD" id="SFLDS00029">
    <property type="entry name" value="Radical_SAM"/>
    <property type="match status" value="1"/>
</dbReference>
<dbReference type="EMBL" id="CP001614">
    <property type="protein sequence ID" value="ACR11079.1"/>
    <property type="molecule type" value="Genomic_DNA"/>
</dbReference>
<dbReference type="GO" id="GO:0003824">
    <property type="term" value="F:catalytic activity"/>
    <property type="evidence" value="ECO:0007669"/>
    <property type="project" value="InterPro"/>
</dbReference>
<dbReference type="GO" id="GO:0046872">
    <property type="term" value="F:metal ion binding"/>
    <property type="evidence" value="ECO:0007669"/>
    <property type="project" value="UniProtKB-KW"/>
</dbReference>
<dbReference type="InterPro" id="IPR006638">
    <property type="entry name" value="Elp3/MiaA/NifB-like_rSAM"/>
</dbReference>
<dbReference type="AlphaFoldDB" id="C5BM09"/>
<evidence type="ECO:0000256" key="5">
    <source>
        <dbReference type="ARBA" id="ARBA00023014"/>
    </source>
</evidence>
<dbReference type="eggNOG" id="COG1032">
    <property type="taxonomic scope" value="Bacteria"/>
</dbReference>
<protein>
    <submittedName>
        <fullName evidence="7">Radical SAM domain protein</fullName>
    </submittedName>
</protein>
<keyword evidence="2" id="KW-0949">S-adenosyl-L-methionine</keyword>
<gene>
    <name evidence="7" type="ordered locus">TERTU_2688</name>
</gene>
<comment type="cofactor">
    <cofactor evidence="1">
        <name>[4Fe-4S] cluster</name>
        <dbReference type="ChEBI" id="CHEBI:49883"/>
    </cofactor>
</comment>
<dbReference type="Proteomes" id="UP000009080">
    <property type="component" value="Chromosome"/>
</dbReference>
<organism evidence="7 8">
    <name type="scientific">Teredinibacter turnerae (strain ATCC 39867 / T7901)</name>
    <dbReference type="NCBI Taxonomy" id="377629"/>
    <lineage>
        <taxon>Bacteria</taxon>
        <taxon>Pseudomonadati</taxon>
        <taxon>Pseudomonadota</taxon>
        <taxon>Gammaproteobacteria</taxon>
        <taxon>Cellvibrionales</taxon>
        <taxon>Cellvibrionaceae</taxon>
        <taxon>Teredinibacter</taxon>
    </lineage>
</organism>
<dbReference type="SMART" id="SM00729">
    <property type="entry name" value="Elp3"/>
    <property type="match status" value="1"/>
</dbReference>
<evidence type="ECO:0000313" key="7">
    <source>
        <dbReference type="EMBL" id="ACR11079.1"/>
    </source>
</evidence>
<dbReference type="InterPro" id="IPR013785">
    <property type="entry name" value="Aldolase_TIM"/>
</dbReference>
<dbReference type="KEGG" id="ttu:TERTU_2688"/>
<dbReference type="InterPro" id="IPR051198">
    <property type="entry name" value="BchE-like"/>
</dbReference>
<dbReference type="Pfam" id="PF04055">
    <property type="entry name" value="Radical_SAM"/>
    <property type="match status" value="1"/>
</dbReference>
<dbReference type="SFLD" id="SFLDG01082">
    <property type="entry name" value="B12-binding_domain_containing"/>
    <property type="match status" value="1"/>
</dbReference>
<proteinExistence type="predicted"/>
<dbReference type="GO" id="GO:0051536">
    <property type="term" value="F:iron-sulfur cluster binding"/>
    <property type="evidence" value="ECO:0007669"/>
    <property type="project" value="UniProtKB-KW"/>
</dbReference>
<dbReference type="STRING" id="377629.TERTU_2688"/>
<evidence type="ECO:0000256" key="1">
    <source>
        <dbReference type="ARBA" id="ARBA00001966"/>
    </source>
</evidence>
<sequence length="450" mass="50684">MDKVLRVLLIDLGSSRKEINEPVGICAVAAYVEKYAQFGVEIDLRFLPLSQKPTREELAHFHVVGLSTKIGSLGQVFDVYSDICMIPACSRPLVVLGDLLATFATQEILKLFPEFICVTGEGEEGFLQLLAAISEHGEPVCEIHRFLTSRYIPNLAYMVDGKYIKNESRLIKLELCPPPLRKFSKYVASLGGIVRNEGSRGCAWGRCSFCAIQHKYCNEARWRPIPIERAVSELQELSQMGIKSPFYTDEDFLGDNPIRAIELASEIQKKKLTGEIDRDMSLYVDMRVDSILSKGHKGYPTGRQVLAKLKEAGLREVFIGLESGAKAQVKRYKKASTAHRNSMVLDVLNDLGITFDIGFIMFDPEMDINELSANISFLKQTGLNKHDARMTKKLRIEPGTPLVAEYRAKNLISGGLDVDDLTYPYRWKYSQAEDVYATYSEWEQELSEDV</sequence>
<evidence type="ECO:0000256" key="4">
    <source>
        <dbReference type="ARBA" id="ARBA00023004"/>
    </source>
</evidence>